<dbReference type="EMBL" id="JBHSON010000005">
    <property type="protein sequence ID" value="MFC5745037.1"/>
    <property type="molecule type" value="Genomic_DNA"/>
</dbReference>
<feature type="region of interest" description="Disordered" evidence="4">
    <location>
        <begin position="414"/>
        <end position="433"/>
    </location>
</feature>
<evidence type="ECO:0000259" key="5">
    <source>
        <dbReference type="Pfam" id="PF01555"/>
    </source>
</evidence>
<accession>A0ABW0ZQK5</accession>
<keyword evidence="2" id="KW-0808">Transferase</keyword>
<comment type="caution">
    <text evidence="6">The sequence shown here is derived from an EMBL/GenBank/DDBJ whole genome shotgun (WGS) entry which is preliminary data.</text>
</comment>
<dbReference type="PRINTS" id="PR00508">
    <property type="entry name" value="S21N4MTFRASE"/>
</dbReference>
<comment type="similarity">
    <text evidence="3">Belongs to the N(4)/N(6)-methyltransferase family.</text>
</comment>
<dbReference type="Proteomes" id="UP001596074">
    <property type="component" value="Unassembled WGS sequence"/>
</dbReference>
<dbReference type="InterPro" id="IPR002941">
    <property type="entry name" value="DNA_methylase_N4/N6"/>
</dbReference>
<proteinExistence type="inferred from homology"/>
<sequence length="433" mass="48346">MIDDIIPRSPVDRLKRDYSKKELQAEFDADLVSAVIGMSRAFMVRALDRPGTRPRVFTLAEVLTLLDVDGFQETFIPRSRIPKYLLEYSATPPSQIPGLRRSSRQIGDATLCVGDARELIPRLEAGSVQCVVTSTPYWGMRVYDNERNIRWADGESCPYGFEQTPEGFIRHTIELLLLLKPAIKSEGSVWWNIMDTYNTRTPIRGNAREWLDAMGEKSGSRKGWTEHSACRHSAGHMYLDDAELSSIPSRIAERASRIGYKLKSFITWRKHPAMPEPAKSRVSRQAEYILHLTIERTPFFNKEAWQALEPDLGGPNLRHESAEKITDVWSLPTSTGKNGHGAEFSLALAGRCIALTSRKGDLILDPFVGAGTTAVAAVLMGRRCLGYDISEKYIDAAENRLKVATKDGQLSFDDTMDIESPNVDAAETHASTA</sequence>
<keyword evidence="1" id="KW-0489">Methyltransferase</keyword>
<evidence type="ECO:0000313" key="6">
    <source>
        <dbReference type="EMBL" id="MFC5745037.1"/>
    </source>
</evidence>
<dbReference type="EC" id="2.1.1.-" evidence="3"/>
<evidence type="ECO:0000256" key="3">
    <source>
        <dbReference type="RuleBase" id="RU362026"/>
    </source>
</evidence>
<name>A0ABW0ZQK5_9ACTN</name>
<evidence type="ECO:0000256" key="1">
    <source>
        <dbReference type="ARBA" id="ARBA00022603"/>
    </source>
</evidence>
<evidence type="ECO:0000313" key="7">
    <source>
        <dbReference type="Proteomes" id="UP001596074"/>
    </source>
</evidence>
<dbReference type="InterPro" id="IPR001091">
    <property type="entry name" value="RM_Methyltransferase"/>
</dbReference>
<dbReference type="InterPro" id="IPR029063">
    <property type="entry name" value="SAM-dependent_MTases_sf"/>
</dbReference>
<organism evidence="6 7">
    <name type="scientific">Actinomadura rugatobispora</name>
    <dbReference type="NCBI Taxonomy" id="1994"/>
    <lineage>
        <taxon>Bacteria</taxon>
        <taxon>Bacillati</taxon>
        <taxon>Actinomycetota</taxon>
        <taxon>Actinomycetes</taxon>
        <taxon>Streptosporangiales</taxon>
        <taxon>Thermomonosporaceae</taxon>
        <taxon>Actinomadura</taxon>
    </lineage>
</organism>
<protein>
    <recommendedName>
        <fullName evidence="3">Methyltransferase</fullName>
        <ecNumber evidence="3">2.1.1.-</ecNumber>
    </recommendedName>
</protein>
<dbReference type="SUPFAM" id="SSF53335">
    <property type="entry name" value="S-adenosyl-L-methionine-dependent methyltransferases"/>
    <property type="match status" value="1"/>
</dbReference>
<dbReference type="Gene3D" id="3.40.50.150">
    <property type="entry name" value="Vaccinia Virus protein VP39"/>
    <property type="match status" value="1"/>
</dbReference>
<keyword evidence="7" id="KW-1185">Reference proteome</keyword>
<gene>
    <name evidence="6" type="ORF">ACFPZN_05365</name>
</gene>
<reference evidence="7" key="1">
    <citation type="journal article" date="2019" name="Int. J. Syst. Evol. Microbiol.">
        <title>The Global Catalogue of Microorganisms (GCM) 10K type strain sequencing project: providing services to taxonomists for standard genome sequencing and annotation.</title>
        <authorList>
            <consortium name="The Broad Institute Genomics Platform"/>
            <consortium name="The Broad Institute Genome Sequencing Center for Infectious Disease"/>
            <person name="Wu L."/>
            <person name="Ma J."/>
        </authorList>
    </citation>
    <scope>NUCLEOTIDE SEQUENCE [LARGE SCALE GENOMIC DNA]</scope>
    <source>
        <strain evidence="7">KCTC 42087</strain>
    </source>
</reference>
<evidence type="ECO:0000256" key="4">
    <source>
        <dbReference type="SAM" id="MobiDB-lite"/>
    </source>
</evidence>
<evidence type="ECO:0000256" key="2">
    <source>
        <dbReference type="ARBA" id="ARBA00022679"/>
    </source>
</evidence>
<feature type="domain" description="DNA methylase N-4/N-6" evidence="5">
    <location>
        <begin position="128"/>
        <end position="398"/>
    </location>
</feature>
<dbReference type="Pfam" id="PF01555">
    <property type="entry name" value="N6_N4_Mtase"/>
    <property type="match status" value="1"/>
</dbReference>